<evidence type="ECO:0000313" key="2">
    <source>
        <dbReference type="Proteomes" id="UP000515203"/>
    </source>
</evidence>
<keyword evidence="2" id="KW-1185">Reference proteome</keyword>
<name>A0A6P3V861_OCTDE</name>
<dbReference type="InterPro" id="IPR050620">
    <property type="entry name" value="Thioredoxin_H-type-like"/>
</dbReference>
<dbReference type="AlphaFoldDB" id="A0A6P3V861"/>
<sequence length="86" mass="9714">MVQQIKSKEAGAGDKLVVADFLATWCGPCKMIKPFFHSYVSDCQDVTAEYEVKCMPTFQFFKKGEKVREFAGTNKKKLEGTINKLV</sequence>
<accession>A0A6P3V861</accession>
<dbReference type="InterPro" id="IPR036249">
    <property type="entry name" value="Thioredoxin-like_sf"/>
</dbReference>
<dbReference type="GeneID" id="101570781"/>
<reference evidence="3" key="1">
    <citation type="submission" date="2025-08" db="UniProtKB">
        <authorList>
            <consortium name="RefSeq"/>
        </authorList>
    </citation>
    <scope>IDENTIFICATION</scope>
</reference>
<feature type="domain" description="Thioredoxin" evidence="1">
    <location>
        <begin position="13"/>
        <end position="83"/>
    </location>
</feature>
<dbReference type="InterPro" id="IPR013766">
    <property type="entry name" value="Thioredoxin_domain"/>
</dbReference>
<protein>
    <submittedName>
        <fullName evidence="3">Thioredoxin-like</fullName>
    </submittedName>
</protein>
<dbReference type="InParanoid" id="A0A6P3V861"/>
<dbReference type="Pfam" id="PF00085">
    <property type="entry name" value="Thioredoxin"/>
    <property type="match status" value="1"/>
</dbReference>
<dbReference type="SUPFAM" id="SSF52833">
    <property type="entry name" value="Thioredoxin-like"/>
    <property type="match status" value="1"/>
</dbReference>
<evidence type="ECO:0000259" key="1">
    <source>
        <dbReference type="Pfam" id="PF00085"/>
    </source>
</evidence>
<gene>
    <name evidence="3" type="primary">LOC101570781</name>
</gene>
<dbReference type="RefSeq" id="XP_012368032.1">
    <property type="nucleotide sequence ID" value="XM_012512578.1"/>
</dbReference>
<evidence type="ECO:0000313" key="3">
    <source>
        <dbReference type="RefSeq" id="XP_012368032.1"/>
    </source>
</evidence>
<dbReference type="PANTHER" id="PTHR10438:SF18">
    <property type="entry name" value="THIOREDOXIN"/>
    <property type="match status" value="1"/>
</dbReference>
<proteinExistence type="predicted"/>
<dbReference type="OrthoDB" id="2121326at2759"/>
<dbReference type="Proteomes" id="UP000515203">
    <property type="component" value="Unplaced"/>
</dbReference>
<organism evidence="2 3">
    <name type="scientific">Octodon degus</name>
    <name type="common">Degu</name>
    <name type="synonym">Sciurus degus</name>
    <dbReference type="NCBI Taxonomy" id="10160"/>
    <lineage>
        <taxon>Eukaryota</taxon>
        <taxon>Metazoa</taxon>
        <taxon>Chordata</taxon>
        <taxon>Craniata</taxon>
        <taxon>Vertebrata</taxon>
        <taxon>Euteleostomi</taxon>
        <taxon>Mammalia</taxon>
        <taxon>Eutheria</taxon>
        <taxon>Euarchontoglires</taxon>
        <taxon>Glires</taxon>
        <taxon>Rodentia</taxon>
        <taxon>Hystricomorpha</taxon>
        <taxon>Octodontidae</taxon>
        <taxon>Octodon</taxon>
    </lineage>
</organism>
<dbReference type="CDD" id="cd02947">
    <property type="entry name" value="TRX_family"/>
    <property type="match status" value="1"/>
</dbReference>
<dbReference type="PANTHER" id="PTHR10438">
    <property type="entry name" value="THIOREDOXIN"/>
    <property type="match status" value="1"/>
</dbReference>
<dbReference type="Gene3D" id="3.40.30.10">
    <property type="entry name" value="Glutaredoxin"/>
    <property type="match status" value="2"/>
</dbReference>